<dbReference type="GO" id="GO:0003824">
    <property type="term" value="F:catalytic activity"/>
    <property type="evidence" value="ECO:0007669"/>
    <property type="project" value="InterPro"/>
</dbReference>
<dbReference type="AlphaFoldDB" id="A0A081C0J0"/>
<keyword evidence="4" id="KW-0411">Iron-sulfur</keyword>
<keyword evidence="2" id="KW-0479">Metal-binding</keyword>
<dbReference type="EMBL" id="DF820467">
    <property type="protein sequence ID" value="GAK58095.1"/>
    <property type="molecule type" value="Genomic_DNA"/>
</dbReference>
<organism evidence="6">
    <name type="scientific">Vecturithrix granuli</name>
    <dbReference type="NCBI Taxonomy" id="1499967"/>
    <lineage>
        <taxon>Bacteria</taxon>
        <taxon>Candidatus Moduliflexota</taxon>
        <taxon>Candidatus Vecturitrichia</taxon>
        <taxon>Candidatus Vecturitrichales</taxon>
        <taxon>Candidatus Vecturitrichaceae</taxon>
        <taxon>Candidatus Vecturithrix</taxon>
    </lineage>
</organism>
<dbReference type="InterPro" id="IPR013785">
    <property type="entry name" value="Aldolase_TIM"/>
</dbReference>
<dbReference type="STRING" id="1499967.U27_05068"/>
<dbReference type="Gene3D" id="3.20.20.70">
    <property type="entry name" value="Aldolase class I"/>
    <property type="match status" value="1"/>
</dbReference>
<dbReference type="CDD" id="cd21109">
    <property type="entry name" value="SPASM"/>
    <property type="match status" value="1"/>
</dbReference>
<dbReference type="Pfam" id="PF13186">
    <property type="entry name" value="SPASM"/>
    <property type="match status" value="1"/>
</dbReference>
<dbReference type="SUPFAM" id="SSF102114">
    <property type="entry name" value="Radical SAM enzymes"/>
    <property type="match status" value="1"/>
</dbReference>
<accession>A0A081C0J0</accession>
<dbReference type="PANTHER" id="PTHR11228">
    <property type="entry name" value="RADICAL SAM DOMAIN PROTEIN"/>
    <property type="match status" value="1"/>
</dbReference>
<dbReference type="Proteomes" id="UP000030661">
    <property type="component" value="Unassembled WGS sequence"/>
</dbReference>
<dbReference type="eggNOG" id="COG0535">
    <property type="taxonomic scope" value="Bacteria"/>
</dbReference>
<dbReference type="CDD" id="cd01335">
    <property type="entry name" value="Radical_SAM"/>
    <property type="match status" value="1"/>
</dbReference>
<dbReference type="SFLD" id="SFLDS00029">
    <property type="entry name" value="Radical_SAM"/>
    <property type="match status" value="1"/>
</dbReference>
<keyword evidence="1" id="KW-0949">S-adenosyl-L-methionine</keyword>
<dbReference type="InterPro" id="IPR023885">
    <property type="entry name" value="4Fe4S-binding_SPASM_dom"/>
</dbReference>
<evidence type="ECO:0000259" key="5">
    <source>
        <dbReference type="PROSITE" id="PS51918"/>
    </source>
</evidence>
<dbReference type="InterPro" id="IPR050377">
    <property type="entry name" value="Radical_SAM_PqqE_MftC-like"/>
</dbReference>
<dbReference type="SFLD" id="SFLDG01067">
    <property type="entry name" value="SPASM/twitch_domain_containing"/>
    <property type="match status" value="1"/>
</dbReference>
<sequence length="346" mass="40740">MIRPYLMLAKNIAVSNFTRVFAPYKLTYAITYRCNYRCKTCNCWQRKPEDELTFDEIKKFFIKSPHFSWIHLTGGEIFLRDDLYEVIHVMLETCRNLLLLNFPTNGFLTKRIVSTVEKIAALGPPKFFITISMDGDETLNDEIRGVKGGWRRQIETFQQLHEIPGINVALGMTLSPYNAGQFERTFEAAQRECPWMTYNDFHVNIYHTSYYYGNESLKLSVKENEQLIQEIEKYRTLRGMKLHPISYLEYSYLKHVAKYIRTGRTPIRCHALRSSCFMDPMGNVYPCSMYDRQLGNLRDSGYAIRPLWDAEESKQVQREIWNYHCPQCWTPCEAYQSILGDFLQFG</sequence>
<evidence type="ECO:0000313" key="7">
    <source>
        <dbReference type="Proteomes" id="UP000030661"/>
    </source>
</evidence>
<protein>
    <submittedName>
        <fullName evidence="6">Radical SAM domain protein</fullName>
    </submittedName>
</protein>
<dbReference type="InterPro" id="IPR007197">
    <property type="entry name" value="rSAM"/>
</dbReference>
<gene>
    <name evidence="6" type="ORF">U27_05068</name>
</gene>
<proteinExistence type="predicted"/>
<dbReference type="GO" id="GO:0051536">
    <property type="term" value="F:iron-sulfur cluster binding"/>
    <property type="evidence" value="ECO:0007669"/>
    <property type="project" value="UniProtKB-KW"/>
</dbReference>
<reference evidence="6" key="1">
    <citation type="journal article" date="2015" name="PeerJ">
        <title>First genomic representation of candidate bacterial phylum KSB3 points to enhanced environmental sensing as a trigger of wastewater bulking.</title>
        <authorList>
            <person name="Sekiguchi Y."/>
            <person name="Ohashi A."/>
            <person name="Parks D.H."/>
            <person name="Yamauchi T."/>
            <person name="Tyson G.W."/>
            <person name="Hugenholtz P."/>
        </authorList>
    </citation>
    <scope>NUCLEOTIDE SEQUENCE [LARGE SCALE GENOMIC DNA]</scope>
</reference>
<dbReference type="InterPro" id="IPR058240">
    <property type="entry name" value="rSAM_sf"/>
</dbReference>
<dbReference type="HOGENOM" id="CLU_009273_4_5_0"/>
<dbReference type="Pfam" id="PF04055">
    <property type="entry name" value="Radical_SAM"/>
    <property type="match status" value="1"/>
</dbReference>
<evidence type="ECO:0000313" key="6">
    <source>
        <dbReference type="EMBL" id="GAK58095.1"/>
    </source>
</evidence>
<keyword evidence="3" id="KW-0408">Iron</keyword>
<feature type="domain" description="Radical SAM core" evidence="5">
    <location>
        <begin position="20"/>
        <end position="238"/>
    </location>
</feature>
<evidence type="ECO:0000256" key="2">
    <source>
        <dbReference type="ARBA" id="ARBA00022723"/>
    </source>
</evidence>
<dbReference type="GO" id="GO:0046872">
    <property type="term" value="F:metal ion binding"/>
    <property type="evidence" value="ECO:0007669"/>
    <property type="project" value="UniProtKB-KW"/>
</dbReference>
<dbReference type="PROSITE" id="PS51918">
    <property type="entry name" value="RADICAL_SAM"/>
    <property type="match status" value="1"/>
</dbReference>
<name>A0A081C0J0_VECG1</name>
<evidence type="ECO:0000256" key="3">
    <source>
        <dbReference type="ARBA" id="ARBA00023004"/>
    </source>
</evidence>
<evidence type="ECO:0000256" key="1">
    <source>
        <dbReference type="ARBA" id="ARBA00022691"/>
    </source>
</evidence>
<dbReference type="PANTHER" id="PTHR11228:SF7">
    <property type="entry name" value="PQQA PEPTIDE CYCLASE"/>
    <property type="match status" value="1"/>
</dbReference>
<keyword evidence="7" id="KW-1185">Reference proteome</keyword>
<evidence type="ECO:0000256" key="4">
    <source>
        <dbReference type="ARBA" id="ARBA00023014"/>
    </source>
</evidence>